<dbReference type="PROSITE" id="PS51832">
    <property type="entry name" value="HD_GYP"/>
    <property type="match status" value="1"/>
</dbReference>
<evidence type="ECO:0000313" key="2">
    <source>
        <dbReference type="EMBL" id="MDA0163884.1"/>
    </source>
</evidence>
<proteinExistence type="predicted"/>
<evidence type="ECO:0000259" key="1">
    <source>
        <dbReference type="PROSITE" id="PS51832"/>
    </source>
</evidence>
<sequence length="357" mass="38046">MELARDIVAGPPGTAPLLRAGVKLSARYAELLPKAGVGSVWIEDDLGEAIEIAEPLSVETRAKVHKATGAALTAAGAALRSGSGMPAPIVESLNDVAGAMVDDLLDCPDAALALDDLSSFDDYTHRHSVQVTVLGLLIARRAWTVDGWTDFRGRLRHDRLEERMRKLGLGLLVHDVGKLAVPPEILNKPGRLTGEEMEVMKTHAHAGVELLRPADLSPIAISVVRDHHERIDGSGYPEGLHGAQVQEFPRIAAVADVYDAVTSERVYKPAAPPHVGVHVIRDGTGANFCPSIVRHFRAVVMPYPVGHEIKLPDGRTAVVSSVDIHVPDVPTVRVMGAAGVEEFSVDMTAGAERVAAL</sequence>
<dbReference type="Gene3D" id="1.10.3210.10">
    <property type="entry name" value="Hypothetical protein af1432"/>
    <property type="match status" value="1"/>
</dbReference>
<dbReference type="SMART" id="SM00471">
    <property type="entry name" value="HDc"/>
    <property type="match status" value="1"/>
</dbReference>
<dbReference type="Pfam" id="PF13487">
    <property type="entry name" value="HD_5"/>
    <property type="match status" value="1"/>
</dbReference>
<dbReference type="RefSeq" id="WP_270043131.1">
    <property type="nucleotide sequence ID" value="NZ_JAPDOD010000028.1"/>
</dbReference>
<keyword evidence="3" id="KW-1185">Reference proteome</keyword>
<comment type="caution">
    <text evidence="2">The sequence shown here is derived from an EMBL/GenBank/DDBJ whole genome shotgun (WGS) entry which is preliminary data.</text>
</comment>
<dbReference type="InterPro" id="IPR003607">
    <property type="entry name" value="HD/PDEase_dom"/>
</dbReference>
<dbReference type="SUPFAM" id="SSF109604">
    <property type="entry name" value="HD-domain/PDEase-like"/>
    <property type="match status" value="1"/>
</dbReference>
<dbReference type="EMBL" id="JAPDOD010000028">
    <property type="protein sequence ID" value="MDA0163884.1"/>
    <property type="molecule type" value="Genomic_DNA"/>
</dbReference>
<name>A0A9X3MWB3_9ACTN</name>
<gene>
    <name evidence="2" type="ORF">OM076_26675</name>
</gene>
<protein>
    <submittedName>
        <fullName evidence="2">HD-GYP domain-containing protein</fullName>
    </submittedName>
</protein>
<dbReference type="InterPro" id="IPR037522">
    <property type="entry name" value="HD_GYP_dom"/>
</dbReference>
<dbReference type="AlphaFoldDB" id="A0A9X3MWB3"/>
<organism evidence="2 3">
    <name type="scientific">Solirubrobacter ginsenosidimutans</name>
    <dbReference type="NCBI Taxonomy" id="490573"/>
    <lineage>
        <taxon>Bacteria</taxon>
        <taxon>Bacillati</taxon>
        <taxon>Actinomycetota</taxon>
        <taxon>Thermoleophilia</taxon>
        <taxon>Solirubrobacterales</taxon>
        <taxon>Solirubrobacteraceae</taxon>
        <taxon>Solirubrobacter</taxon>
    </lineage>
</organism>
<dbReference type="PANTHER" id="PTHR43155:SF2">
    <property type="entry name" value="CYCLIC DI-GMP PHOSPHODIESTERASE PA4108"/>
    <property type="match status" value="1"/>
</dbReference>
<dbReference type="PANTHER" id="PTHR43155">
    <property type="entry name" value="CYCLIC DI-GMP PHOSPHODIESTERASE PA4108-RELATED"/>
    <property type="match status" value="1"/>
</dbReference>
<accession>A0A9X3MWB3</accession>
<dbReference type="Proteomes" id="UP001149140">
    <property type="component" value="Unassembled WGS sequence"/>
</dbReference>
<reference evidence="2" key="1">
    <citation type="submission" date="2022-10" db="EMBL/GenBank/DDBJ databases">
        <title>The WGS of Solirubrobacter ginsenosidimutans DSM 21036.</title>
        <authorList>
            <person name="Jiang Z."/>
        </authorList>
    </citation>
    <scope>NUCLEOTIDE SEQUENCE</scope>
    <source>
        <strain evidence="2">DSM 21036</strain>
    </source>
</reference>
<feature type="domain" description="HD-GYP" evidence="1">
    <location>
        <begin position="112"/>
        <end position="312"/>
    </location>
</feature>
<dbReference type="CDD" id="cd00077">
    <property type="entry name" value="HDc"/>
    <property type="match status" value="1"/>
</dbReference>
<evidence type="ECO:0000313" key="3">
    <source>
        <dbReference type="Proteomes" id="UP001149140"/>
    </source>
</evidence>